<dbReference type="EMBL" id="JBEPSB010000002">
    <property type="protein sequence ID" value="MET4559638.1"/>
    <property type="molecule type" value="Genomic_DNA"/>
</dbReference>
<feature type="transmembrane region" description="Helical" evidence="1">
    <location>
        <begin position="38"/>
        <end position="56"/>
    </location>
</feature>
<evidence type="ECO:0000313" key="3">
    <source>
        <dbReference type="Proteomes" id="UP001549363"/>
    </source>
</evidence>
<keyword evidence="3" id="KW-1185">Reference proteome</keyword>
<keyword evidence="1" id="KW-0472">Membrane</keyword>
<organism evidence="2 3">
    <name type="scientific">Lysinibacillus parviboronicapiens</name>
    <dbReference type="NCBI Taxonomy" id="436516"/>
    <lineage>
        <taxon>Bacteria</taxon>
        <taxon>Bacillati</taxon>
        <taxon>Bacillota</taxon>
        <taxon>Bacilli</taxon>
        <taxon>Bacillales</taxon>
        <taxon>Bacillaceae</taxon>
        <taxon>Lysinibacillus</taxon>
    </lineage>
</organism>
<gene>
    <name evidence="2" type="ORF">ABIA69_000781</name>
</gene>
<evidence type="ECO:0000256" key="1">
    <source>
        <dbReference type="SAM" id="Phobius"/>
    </source>
</evidence>
<feature type="transmembrane region" description="Helical" evidence="1">
    <location>
        <begin position="6"/>
        <end position="26"/>
    </location>
</feature>
<name>A0ABV2PG34_9BACI</name>
<sequence>MFDQVAYFLFEALVILTVLVVVVGILRRESNYPHKSMIVLDFATSMCNICAKFYFLHKNYR</sequence>
<accession>A0ABV2PG34</accession>
<reference evidence="2 3" key="1">
    <citation type="submission" date="2024-06" db="EMBL/GenBank/DDBJ databases">
        <title>Sorghum-associated microbial communities from plants grown in Nebraska, USA.</title>
        <authorList>
            <person name="Schachtman D."/>
        </authorList>
    </citation>
    <scope>NUCLEOTIDE SEQUENCE [LARGE SCALE GENOMIC DNA]</scope>
    <source>
        <strain evidence="2 3">736</strain>
    </source>
</reference>
<evidence type="ECO:0000313" key="2">
    <source>
        <dbReference type="EMBL" id="MET4559638.1"/>
    </source>
</evidence>
<protein>
    <submittedName>
        <fullName evidence="2">Uncharacterized protein</fullName>
    </submittedName>
</protein>
<comment type="caution">
    <text evidence="2">The sequence shown here is derived from an EMBL/GenBank/DDBJ whole genome shotgun (WGS) entry which is preliminary data.</text>
</comment>
<proteinExistence type="predicted"/>
<keyword evidence="1" id="KW-1133">Transmembrane helix</keyword>
<dbReference type="Proteomes" id="UP001549363">
    <property type="component" value="Unassembled WGS sequence"/>
</dbReference>
<keyword evidence="1" id="KW-0812">Transmembrane</keyword>